<protein>
    <recommendedName>
        <fullName evidence="2">GYD domain-containing protein</fullName>
    </recommendedName>
</protein>
<organism evidence="1">
    <name type="scientific">marine sediment metagenome</name>
    <dbReference type="NCBI Taxonomy" id="412755"/>
    <lineage>
        <taxon>unclassified sequences</taxon>
        <taxon>metagenomes</taxon>
        <taxon>ecological metagenomes</taxon>
    </lineage>
</organism>
<evidence type="ECO:0008006" key="2">
    <source>
        <dbReference type="Google" id="ProtNLM"/>
    </source>
</evidence>
<comment type="caution">
    <text evidence="1">The sequence shown here is derived from an EMBL/GenBank/DDBJ whole genome shotgun (WGS) entry which is preliminary data.</text>
</comment>
<gene>
    <name evidence="1" type="ORF">LCGC14_2287720</name>
</gene>
<sequence length="81" mass="9108">MVAEIAKTDMSSVLPKYKINKVVGRYHSGLEHTFLWIFDAEDPHLLQQFAIEGGVASFNEIKIVPLMTFDDVVRETGKIDG</sequence>
<reference evidence="1" key="1">
    <citation type="journal article" date="2015" name="Nature">
        <title>Complex archaea that bridge the gap between prokaryotes and eukaryotes.</title>
        <authorList>
            <person name="Spang A."/>
            <person name="Saw J.H."/>
            <person name="Jorgensen S.L."/>
            <person name="Zaremba-Niedzwiedzka K."/>
            <person name="Martijn J."/>
            <person name="Lind A.E."/>
            <person name="van Eijk R."/>
            <person name="Schleper C."/>
            <person name="Guy L."/>
            <person name="Ettema T.J."/>
        </authorList>
    </citation>
    <scope>NUCLEOTIDE SEQUENCE</scope>
</reference>
<dbReference type="EMBL" id="LAZR01031975">
    <property type="protein sequence ID" value="KKL52213.1"/>
    <property type="molecule type" value="Genomic_DNA"/>
</dbReference>
<dbReference type="AlphaFoldDB" id="A0A0F9CS00"/>
<name>A0A0F9CS00_9ZZZZ</name>
<evidence type="ECO:0000313" key="1">
    <source>
        <dbReference type="EMBL" id="KKL52213.1"/>
    </source>
</evidence>
<proteinExistence type="predicted"/>
<accession>A0A0F9CS00</accession>